<organism evidence="2 3">
    <name type="scientific">Paramarasmius palmivorus</name>
    <dbReference type="NCBI Taxonomy" id="297713"/>
    <lineage>
        <taxon>Eukaryota</taxon>
        <taxon>Fungi</taxon>
        <taxon>Dikarya</taxon>
        <taxon>Basidiomycota</taxon>
        <taxon>Agaricomycotina</taxon>
        <taxon>Agaricomycetes</taxon>
        <taxon>Agaricomycetidae</taxon>
        <taxon>Agaricales</taxon>
        <taxon>Marasmiineae</taxon>
        <taxon>Marasmiaceae</taxon>
        <taxon>Paramarasmius</taxon>
    </lineage>
</organism>
<feature type="region of interest" description="Disordered" evidence="1">
    <location>
        <begin position="386"/>
        <end position="407"/>
    </location>
</feature>
<reference evidence="2 3" key="1">
    <citation type="submission" date="2024-01" db="EMBL/GenBank/DDBJ databases">
        <title>A draft genome for a cacao thread blight-causing isolate of Paramarasmius palmivorus.</title>
        <authorList>
            <person name="Baruah I.K."/>
            <person name="Bukari Y."/>
            <person name="Amoako-Attah I."/>
            <person name="Meinhardt L.W."/>
            <person name="Bailey B.A."/>
            <person name="Cohen S.P."/>
        </authorList>
    </citation>
    <scope>NUCLEOTIDE SEQUENCE [LARGE SCALE GENOMIC DNA]</scope>
    <source>
        <strain evidence="2 3">GH-12</strain>
    </source>
</reference>
<dbReference type="EMBL" id="JAYKXP010000025">
    <property type="protein sequence ID" value="KAK7045408.1"/>
    <property type="molecule type" value="Genomic_DNA"/>
</dbReference>
<dbReference type="Proteomes" id="UP001383192">
    <property type="component" value="Unassembled WGS sequence"/>
</dbReference>
<evidence type="ECO:0000313" key="2">
    <source>
        <dbReference type="EMBL" id="KAK7045408.1"/>
    </source>
</evidence>
<comment type="caution">
    <text evidence="2">The sequence shown here is derived from an EMBL/GenBank/DDBJ whole genome shotgun (WGS) entry which is preliminary data.</text>
</comment>
<accession>A0AAW0D3R9</accession>
<evidence type="ECO:0000256" key="1">
    <source>
        <dbReference type="SAM" id="MobiDB-lite"/>
    </source>
</evidence>
<proteinExistence type="predicted"/>
<dbReference type="AlphaFoldDB" id="A0AAW0D3R9"/>
<name>A0AAW0D3R9_9AGAR</name>
<sequence>MDTSLCKIPKDILVDLDTDEDLSLRKRAAYLLYRNGCIIHVEAPSVEAAELLWNMRMVNNQIKREQQLQTIMRLLEGVELQHNQAFCLCYSDKRKDYKLVKNMKKESTKVTVPLWMPKVQIGEFQLIRWVGWNRGVCLWKGRHLDVDIAWASGMLEKLNQQMNGIKLLSRLDLCFAPVAHVLRNDLVIGIASERMSGRAPRYGDRSLIYEAITKLHQHRIYYHGGYFEDMFAIDNGKVRIIDNFFLFRHYEGPTTGTEANWKANAWRTLKNMFSDLLTGQFGPPEEPGALYLVEPVLYKYYQSDAEHPLNNPKFNSAIVLLRYPSSCSLDLEAGFVPRRPDKTVRHPSASRRHDSSRSRPKHSFGITTSHSKKPNSLLYLSSSESTSSSVTLMSSASRSTTGDKWDDSATLVDDEEVIVEVVS</sequence>
<keyword evidence="3" id="KW-1185">Reference proteome</keyword>
<protein>
    <submittedName>
        <fullName evidence="2">Uncharacterized protein</fullName>
    </submittedName>
</protein>
<feature type="region of interest" description="Disordered" evidence="1">
    <location>
        <begin position="338"/>
        <end position="371"/>
    </location>
</feature>
<feature type="compositionally biased region" description="Low complexity" evidence="1">
    <location>
        <begin position="386"/>
        <end position="400"/>
    </location>
</feature>
<evidence type="ECO:0000313" key="3">
    <source>
        <dbReference type="Proteomes" id="UP001383192"/>
    </source>
</evidence>
<gene>
    <name evidence="2" type="ORF">VNI00_007661</name>
</gene>